<dbReference type="AlphaFoldDB" id="A0A1I7UM24"/>
<name>A0A1I7UM24_9PELO</name>
<comment type="subcellular location">
    <subcellularLocation>
        <location evidence="1">Nucleus</location>
    </subcellularLocation>
</comment>
<dbReference type="InterPro" id="IPR015418">
    <property type="entry name" value="Eaf6"/>
</dbReference>
<dbReference type="GO" id="GO:0006325">
    <property type="term" value="P:chromatin organization"/>
    <property type="evidence" value="ECO:0007669"/>
    <property type="project" value="UniProtKB-KW"/>
</dbReference>
<keyword evidence="6" id="KW-0175">Coiled coil</keyword>
<feature type="compositionally biased region" description="Polar residues" evidence="10">
    <location>
        <begin position="88"/>
        <end position="103"/>
    </location>
</feature>
<evidence type="ECO:0000256" key="9">
    <source>
        <dbReference type="RuleBase" id="RU368022"/>
    </source>
</evidence>
<keyword evidence="11" id="KW-1185">Reference proteome</keyword>
<evidence type="ECO:0000256" key="10">
    <source>
        <dbReference type="SAM" id="MobiDB-lite"/>
    </source>
</evidence>
<keyword evidence="8" id="KW-0539">Nucleus</keyword>
<dbReference type="Proteomes" id="UP000095282">
    <property type="component" value="Unplaced"/>
</dbReference>
<keyword evidence="7 9" id="KW-0804">Transcription</keyword>
<reference evidence="12" key="1">
    <citation type="submission" date="2016-11" db="UniProtKB">
        <authorList>
            <consortium name="WormBaseParasite"/>
        </authorList>
    </citation>
    <scope>IDENTIFICATION</scope>
</reference>
<dbReference type="PANTHER" id="PTHR13476">
    <property type="entry name" value="CHROMATIN MODIFICATION-RELATED PROTEIN MEAF6"/>
    <property type="match status" value="1"/>
</dbReference>
<evidence type="ECO:0000256" key="8">
    <source>
        <dbReference type="ARBA" id="ARBA00023242"/>
    </source>
</evidence>
<evidence type="ECO:0000256" key="7">
    <source>
        <dbReference type="ARBA" id="ARBA00023163"/>
    </source>
</evidence>
<feature type="region of interest" description="Disordered" evidence="10">
    <location>
        <begin position="53"/>
        <end position="154"/>
    </location>
</feature>
<evidence type="ECO:0000313" key="12">
    <source>
        <dbReference type="WBParaSite" id="Csp11.Scaffold630.g17322.t1"/>
    </source>
</evidence>
<evidence type="ECO:0000256" key="2">
    <source>
        <dbReference type="ARBA" id="ARBA00010916"/>
    </source>
</evidence>
<proteinExistence type="inferred from homology"/>
<sequence>MSKEKERGELKSELEGWIRKKAETTESLEALELQIYNFEGSYLEDTAEYGNVIKGWGNFSNAPPPSKTNRMEKKLSKRSVRDEERLFSKSSTTSPYATKQAAASGNGGVSNGSGESTSGGDNGYIKDESDNNDDEDNGSISSRDSKPPAKRRKY</sequence>
<organism evidence="11 12">
    <name type="scientific">Caenorhabditis tropicalis</name>
    <dbReference type="NCBI Taxonomy" id="1561998"/>
    <lineage>
        <taxon>Eukaryota</taxon>
        <taxon>Metazoa</taxon>
        <taxon>Ecdysozoa</taxon>
        <taxon>Nematoda</taxon>
        <taxon>Chromadorea</taxon>
        <taxon>Rhabditida</taxon>
        <taxon>Rhabditina</taxon>
        <taxon>Rhabditomorpha</taxon>
        <taxon>Rhabditoidea</taxon>
        <taxon>Rhabditidae</taxon>
        <taxon>Peloderinae</taxon>
        <taxon>Caenorhabditis</taxon>
    </lineage>
</organism>
<protein>
    <recommendedName>
        <fullName evidence="3">Chromatin modification-related protein MEAF6</fullName>
    </recommendedName>
</protein>
<evidence type="ECO:0000256" key="6">
    <source>
        <dbReference type="ARBA" id="ARBA00023054"/>
    </source>
</evidence>
<evidence type="ECO:0000256" key="4">
    <source>
        <dbReference type="ARBA" id="ARBA00022853"/>
    </source>
</evidence>
<comment type="similarity">
    <text evidence="2 9">Belongs to the EAF6 family.</text>
</comment>
<dbReference type="Pfam" id="PF09340">
    <property type="entry name" value="NuA4"/>
    <property type="match status" value="1"/>
</dbReference>
<dbReference type="eggNOG" id="KOG3856">
    <property type="taxonomic scope" value="Eukaryota"/>
</dbReference>
<evidence type="ECO:0000256" key="5">
    <source>
        <dbReference type="ARBA" id="ARBA00023015"/>
    </source>
</evidence>
<dbReference type="WBParaSite" id="Csp11.Scaffold630.g17322.t1">
    <property type="protein sequence ID" value="Csp11.Scaffold630.g17322.t1"/>
    <property type="gene ID" value="Csp11.Scaffold630.g17322"/>
</dbReference>
<dbReference type="STRING" id="1561998.A0A1I7UM24"/>
<evidence type="ECO:0000256" key="1">
    <source>
        <dbReference type="ARBA" id="ARBA00004123"/>
    </source>
</evidence>
<keyword evidence="5 9" id="KW-0805">Transcription regulation</keyword>
<accession>A0A1I7UM24</accession>
<evidence type="ECO:0000313" key="11">
    <source>
        <dbReference type="Proteomes" id="UP000095282"/>
    </source>
</evidence>
<keyword evidence="4" id="KW-0156">Chromatin regulator</keyword>
<feature type="compositionally biased region" description="Basic and acidic residues" evidence="10">
    <location>
        <begin position="69"/>
        <end position="87"/>
    </location>
</feature>
<dbReference type="GO" id="GO:0000123">
    <property type="term" value="C:histone acetyltransferase complex"/>
    <property type="evidence" value="ECO:0007669"/>
    <property type="project" value="InterPro"/>
</dbReference>
<dbReference type="GO" id="GO:0005634">
    <property type="term" value="C:nucleus"/>
    <property type="evidence" value="ECO:0007669"/>
    <property type="project" value="UniProtKB-SubCell"/>
</dbReference>
<evidence type="ECO:0000256" key="3">
    <source>
        <dbReference type="ARBA" id="ARBA00019141"/>
    </source>
</evidence>